<dbReference type="PRINTS" id="PR01438">
    <property type="entry name" value="UNVRSLSTRESS"/>
</dbReference>
<dbReference type="PANTHER" id="PTHR46100">
    <property type="entry name" value="IMP2'P"/>
    <property type="match status" value="1"/>
</dbReference>
<evidence type="ECO:0000259" key="2">
    <source>
        <dbReference type="Pfam" id="PF00582"/>
    </source>
</evidence>
<dbReference type="AlphaFoldDB" id="A0A316YUW2"/>
<feature type="domain" description="UspA" evidence="2">
    <location>
        <begin position="461"/>
        <end position="606"/>
    </location>
</feature>
<sequence length="767" mass="84805">MPSNDPDTATMDSKSSRSSDKTPSLPISKSASNTSLVPSATSSSSLSSSPFGSRWHHHKNKASHDSAISHAILGPAISSIAAHNPFSIGHLTEDGKEHRQGIHHSKVPSGDYDYEGKKSLEDGSVVGEGEANDEHASLQKKERRRKRDLFKRAAGRSLSPFRYHHGEKRSGRKASLSGESSSRLNTRDSIDVERERGREQGGDGAMTDGESDGESIRSGITPRNNAFGGGDSDDEDLASINEIRDQSGATAADIRARNQERHTHEDAEDEKGGREGDETEEEDEDDLIYFDDETLDNTLFNAGCIGLHDAWQKDDNHSSKGPEVYYGPDDYDAAWGGAGPTGHDEGDEGLRAPNVVIGEQYGHSLDEFEGDGLNVLQKEEDKPGKINRPPSATSSEMSPEASNNKSTYEQWKWAHQDEKQSVSPSQKLSASRPIFERNRCTITLVHGEYERWAKESKRPKRYIVASDGSEESSYAIEWTIGTVLRDGDEMLVVSVMETDTKLDSTDPHHEDRAARREHQMIRQSMCVVLARRATAVLQRTRLGVKVSCQALHARNSRHMFIDMIDFFEPTMCVVGSRGLGSLKGVLLGSFSHYCVQKSPVPVMVARKRLKLPALPRGKGDVVSNVRARHMRLDQAMIEKDANVAEEDPEGKDKQDDAGEESEKKQDAADAAAAEEEEGDAKEGTDKREAEIGQVAEIGREEKEDQVVRDKNIIESTSEEVKDKTDKQGEGDKDEEERGRRRAGEHEKVQMEEEEPRGRNRSRVAEGQ</sequence>
<feature type="compositionally biased region" description="Basic and acidic residues" evidence="1">
    <location>
        <begin position="650"/>
        <end position="667"/>
    </location>
</feature>
<organism evidence="3 4">
    <name type="scientific">Acaromyces ingoldii</name>
    <dbReference type="NCBI Taxonomy" id="215250"/>
    <lineage>
        <taxon>Eukaryota</taxon>
        <taxon>Fungi</taxon>
        <taxon>Dikarya</taxon>
        <taxon>Basidiomycota</taxon>
        <taxon>Ustilaginomycotina</taxon>
        <taxon>Exobasidiomycetes</taxon>
        <taxon>Exobasidiales</taxon>
        <taxon>Cryptobasidiaceae</taxon>
        <taxon>Acaromyces</taxon>
    </lineage>
</organism>
<evidence type="ECO:0000256" key="1">
    <source>
        <dbReference type="SAM" id="MobiDB-lite"/>
    </source>
</evidence>
<feature type="compositionally biased region" description="Basic and acidic residues" evidence="1">
    <location>
        <begin position="91"/>
        <end position="100"/>
    </location>
</feature>
<gene>
    <name evidence="3" type="ORF">FA10DRAFT_298751</name>
</gene>
<dbReference type="Proteomes" id="UP000245768">
    <property type="component" value="Unassembled WGS sequence"/>
</dbReference>
<feature type="compositionally biased region" description="Basic and acidic residues" evidence="1">
    <location>
        <begin position="680"/>
        <end position="690"/>
    </location>
</feature>
<feature type="region of interest" description="Disordered" evidence="1">
    <location>
        <begin position="377"/>
        <end position="407"/>
    </location>
</feature>
<name>A0A316YUW2_9BASI</name>
<feature type="compositionally biased region" description="Polar residues" evidence="1">
    <location>
        <begin position="390"/>
        <end position="407"/>
    </location>
</feature>
<dbReference type="Gene3D" id="3.40.50.12370">
    <property type="match status" value="1"/>
</dbReference>
<feature type="region of interest" description="Disordered" evidence="1">
    <location>
        <begin position="88"/>
        <end position="286"/>
    </location>
</feature>
<dbReference type="STRING" id="215250.A0A316YUW2"/>
<feature type="compositionally biased region" description="Acidic residues" evidence="1">
    <location>
        <begin position="277"/>
        <end position="286"/>
    </location>
</feature>
<protein>
    <recommendedName>
        <fullName evidence="2">UspA domain-containing protein</fullName>
    </recommendedName>
</protein>
<feature type="compositionally biased region" description="Basic and acidic residues" evidence="1">
    <location>
        <begin position="254"/>
        <end position="276"/>
    </location>
</feature>
<dbReference type="PANTHER" id="PTHR46100:SF4">
    <property type="entry name" value="USPA DOMAIN-CONTAINING PROTEIN"/>
    <property type="match status" value="1"/>
</dbReference>
<feature type="compositionally biased region" description="Polar residues" evidence="1">
    <location>
        <begin position="1"/>
        <end position="11"/>
    </location>
</feature>
<feature type="compositionally biased region" description="Basic and acidic residues" evidence="1">
    <location>
        <begin position="697"/>
        <end position="750"/>
    </location>
</feature>
<dbReference type="GeneID" id="37046559"/>
<dbReference type="InParanoid" id="A0A316YUW2"/>
<dbReference type="CDD" id="cd23659">
    <property type="entry name" value="USP_At3g01520-like"/>
    <property type="match status" value="1"/>
</dbReference>
<feature type="compositionally biased region" description="Low complexity" evidence="1">
    <location>
        <begin position="32"/>
        <end position="53"/>
    </location>
</feature>
<feature type="compositionally biased region" description="Basic residues" evidence="1">
    <location>
        <begin position="162"/>
        <end position="172"/>
    </location>
</feature>
<reference evidence="3 4" key="1">
    <citation type="journal article" date="2018" name="Mol. Biol. Evol.">
        <title>Broad Genomic Sampling Reveals a Smut Pathogenic Ancestry of the Fungal Clade Ustilaginomycotina.</title>
        <authorList>
            <person name="Kijpornyongpan T."/>
            <person name="Mondo S.J."/>
            <person name="Barry K."/>
            <person name="Sandor L."/>
            <person name="Lee J."/>
            <person name="Lipzen A."/>
            <person name="Pangilinan J."/>
            <person name="LaButti K."/>
            <person name="Hainaut M."/>
            <person name="Henrissat B."/>
            <person name="Grigoriev I.V."/>
            <person name="Spatafora J.W."/>
            <person name="Aime M.C."/>
        </authorList>
    </citation>
    <scope>NUCLEOTIDE SEQUENCE [LARGE SCALE GENOMIC DNA]</scope>
    <source>
        <strain evidence="3 4">MCA 4198</strain>
    </source>
</reference>
<proteinExistence type="predicted"/>
<keyword evidence="4" id="KW-1185">Reference proteome</keyword>
<dbReference type="InterPro" id="IPR006016">
    <property type="entry name" value="UspA"/>
</dbReference>
<evidence type="ECO:0000313" key="4">
    <source>
        <dbReference type="Proteomes" id="UP000245768"/>
    </source>
</evidence>
<accession>A0A316YUW2</accession>
<feature type="region of interest" description="Disordered" evidence="1">
    <location>
        <begin position="636"/>
        <end position="767"/>
    </location>
</feature>
<dbReference type="Pfam" id="PF00582">
    <property type="entry name" value="Usp"/>
    <property type="match status" value="1"/>
</dbReference>
<dbReference type="RefSeq" id="XP_025380548.1">
    <property type="nucleotide sequence ID" value="XM_025524643.1"/>
</dbReference>
<dbReference type="InterPro" id="IPR006015">
    <property type="entry name" value="Universal_stress_UspA"/>
</dbReference>
<dbReference type="EMBL" id="KZ819634">
    <property type="protein sequence ID" value="PWN93350.1"/>
    <property type="molecule type" value="Genomic_DNA"/>
</dbReference>
<dbReference type="SUPFAM" id="SSF52402">
    <property type="entry name" value="Adenine nucleotide alpha hydrolases-like"/>
    <property type="match status" value="1"/>
</dbReference>
<feature type="region of interest" description="Disordered" evidence="1">
    <location>
        <begin position="1"/>
        <end position="64"/>
    </location>
</feature>
<feature type="compositionally biased region" description="Basic and acidic residues" evidence="1">
    <location>
        <begin position="185"/>
        <end position="201"/>
    </location>
</feature>
<dbReference type="OrthoDB" id="992776at2759"/>
<evidence type="ECO:0000313" key="3">
    <source>
        <dbReference type="EMBL" id="PWN93350.1"/>
    </source>
</evidence>